<organism evidence="1 2">
    <name type="scientific">Coptotermes formosanus</name>
    <name type="common">Formosan subterranean termite</name>
    <dbReference type="NCBI Taxonomy" id="36987"/>
    <lineage>
        <taxon>Eukaryota</taxon>
        <taxon>Metazoa</taxon>
        <taxon>Ecdysozoa</taxon>
        <taxon>Arthropoda</taxon>
        <taxon>Hexapoda</taxon>
        <taxon>Insecta</taxon>
        <taxon>Pterygota</taxon>
        <taxon>Neoptera</taxon>
        <taxon>Polyneoptera</taxon>
        <taxon>Dictyoptera</taxon>
        <taxon>Blattodea</taxon>
        <taxon>Blattoidea</taxon>
        <taxon>Termitoidae</taxon>
        <taxon>Rhinotermitidae</taxon>
        <taxon>Coptotermes</taxon>
    </lineage>
</organism>
<protein>
    <submittedName>
        <fullName evidence="1">Uncharacterized protein</fullName>
    </submittedName>
</protein>
<evidence type="ECO:0000313" key="1">
    <source>
        <dbReference type="EMBL" id="GFG35137.1"/>
    </source>
</evidence>
<gene>
    <name evidence="1" type="ORF">Cfor_09624</name>
</gene>
<reference evidence="2" key="1">
    <citation type="submission" date="2020-01" db="EMBL/GenBank/DDBJ databases">
        <title>Draft genome sequence of the Termite Coptotermes fromosanus.</title>
        <authorList>
            <person name="Itakura S."/>
            <person name="Yosikawa Y."/>
            <person name="Umezawa K."/>
        </authorList>
    </citation>
    <scope>NUCLEOTIDE SEQUENCE [LARGE SCALE GENOMIC DNA]</scope>
</reference>
<dbReference type="Proteomes" id="UP000502823">
    <property type="component" value="Unassembled WGS sequence"/>
</dbReference>
<dbReference type="EMBL" id="BLKM01000529">
    <property type="protein sequence ID" value="GFG35137.1"/>
    <property type="molecule type" value="Genomic_DNA"/>
</dbReference>
<evidence type="ECO:0000313" key="2">
    <source>
        <dbReference type="Proteomes" id="UP000502823"/>
    </source>
</evidence>
<proteinExistence type="predicted"/>
<sequence length="120" mass="12905">WKGSLQSHLWHRGDGLSGYIRPAESHGCVGCHSGHCGVCFGLLPAANGRPVGYQCCLDSSGPAGICADWCGYCLVQPVRFQALRHRSVYGAPAAAGGLSLRSALRGLRSYNNFLDPLYYY</sequence>
<dbReference type="AlphaFoldDB" id="A0A6L2PZK7"/>
<accession>A0A6L2PZK7</accession>
<dbReference type="InParanoid" id="A0A6L2PZK7"/>
<feature type="non-terminal residue" evidence="1">
    <location>
        <position position="1"/>
    </location>
</feature>
<feature type="non-terminal residue" evidence="1">
    <location>
        <position position="120"/>
    </location>
</feature>
<keyword evidence="2" id="KW-1185">Reference proteome</keyword>
<comment type="caution">
    <text evidence="1">The sequence shown here is derived from an EMBL/GenBank/DDBJ whole genome shotgun (WGS) entry which is preliminary data.</text>
</comment>
<name>A0A6L2PZK7_COPFO</name>